<evidence type="ECO:0000313" key="14">
    <source>
        <dbReference type="EMBL" id="TWJ26497.1"/>
    </source>
</evidence>
<dbReference type="CDD" id="cd00739">
    <property type="entry name" value="DHPS"/>
    <property type="match status" value="1"/>
</dbReference>
<dbReference type="PROSITE" id="PS50972">
    <property type="entry name" value="PTERIN_BINDING"/>
    <property type="match status" value="1"/>
</dbReference>
<comment type="similarity">
    <text evidence="4 12">Belongs to the DHPS family.</text>
</comment>
<dbReference type="Pfam" id="PF00809">
    <property type="entry name" value="Pterin_bind"/>
    <property type="match status" value="1"/>
</dbReference>
<comment type="caution">
    <text evidence="14">The sequence shown here is derived from an EMBL/GenBank/DDBJ whole genome shotgun (WGS) entry which is preliminary data.</text>
</comment>
<keyword evidence="8 12" id="KW-0479">Metal-binding</keyword>
<dbReference type="OrthoDB" id="9811744at2"/>
<dbReference type="InterPro" id="IPR006390">
    <property type="entry name" value="DHP_synth_dom"/>
</dbReference>
<comment type="catalytic activity">
    <reaction evidence="1">
        <text>(7,8-dihydropterin-6-yl)methyl diphosphate + 4-aminobenzoate = 7,8-dihydropteroate + diphosphate</text>
        <dbReference type="Rhea" id="RHEA:19949"/>
        <dbReference type="ChEBI" id="CHEBI:17836"/>
        <dbReference type="ChEBI" id="CHEBI:17839"/>
        <dbReference type="ChEBI" id="CHEBI:33019"/>
        <dbReference type="ChEBI" id="CHEBI:72950"/>
        <dbReference type="EC" id="2.5.1.15"/>
    </reaction>
</comment>
<dbReference type="InterPro" id="IPR045031">
    <property type="entry name" value="DHP_synth-like"/>
</dbReference>
<comment type="pathway">
    <text evidence="3 12">Cofactor biosynthesis; tetrahydrofolate biosynthesis; 7,8-dihydrofolate from 2-amino-4-hydroxy-6-hydroxymethyl-7,8-dihydropteridine diphosphate and 4-aminobenzoate: step 1/2.</text>
</comment>
<dbReference type="InterPro" id="IPR011005">
    <property type="entry name" value="Dihydropteroate_synth-like_sf"/>
</dbReference>
<dbReference type="PROSITE" id="PS00792">
    <property type="entry name" value="DHPS_1"/>
    <property type="match status" value="1"/>
</dbReference>
<dbReference type="GO" id="GO:0046654">
    <property type="term" value="P:tetrahydrofolate biosynthetic process"/>
    <property type="evidence" value="ECO:0007669"/>
    <property type="project" value="UniProtKB-UniPathway"/>
</dbReference>
<protein>
    <recommendedName>
        <fullName evidence="6 12">Dihydropteroate synthase</fullName>
        <shortName evidence="12">DHPS</shortName>
        <ecNumber evidence="5 12">2.5.1.15</ecNumber>
    </recommendedName>
    <alternativeName>
        <fullName evidence="11 12">Dihydropteroate pyrophosphorylase</fullName>
    </alternativeName>
</protein>
<dbReference type="SUPFAM" id="SSF51717">
    <property type="entry name" value="Dihydropteroate synthetase-like"/>
    <property type="match status" value="1"/>
</dbReference>
<evidence type="ECO:0000256" key="2">
    <source>
        <dbReference type="ARBA" id="ARBA00001946"/>
    </source>
</evidence>
<evidence type="ECO:0000256" key="10">
    <source>
        <dbReference type="ARBA" id="ARBA00022909"/>
    </source>
</evidence>
<evidence type="ECO:0000256" key="3">
    <source>
        <dbReference type="ARBA" id="ARBA00004763"/>
    </source>
</evidence>
<dbReference type="GO" id="GO:0046656">
    <property type="term" value="P:folic acid biosynthetic process"/>
    <property type="evidence" value="ECO:0007669"/>
    <property type="project" value="UniProtKB-KW"/>
</dbReference>
<keyword evidence="10 12" id="KW-0289">Folate biosynthesis</keyword>
<comment type="function">
    <text evidence="12">Catalyzes the condensation of para-aminobenzoate (pABA) with 6-hydroxymethyl-7,8-dihydropterin diphosphate (DHPt-PP) to form 7,8-dihydropteroate (H2Pte), the immediate precursor of folate derivatives.</text>
</comment>
<dbReference type="GO" id="GO:0005829">
    <property type="term" value="C:cytosol"/>
    <property type="evidence" value="ECO:0007669"/>
    <property type="project" value="TreeGrafter"/>
</dbReference>
<dbReference type="NCBIfam" id="TIGR01496">
    <property type="entry name" value="DHPS"/>
    <property type="match status" value="1"/>
</dbReference>
<accession>A0A562W961</accession>
<dbReference type="Proteomes" id="UP000319449">
    <property type="component" value="Unassembled WGS sequence"/>
</dbReference>
<proteinExistence type="inferred from homology"/>
<name>A0A562W961_9BACT</name>
<evidence type="ECO:0000256" key="5">
    <source>
        <dbReference type="ARBA" id="ARBA00012458"/>
    </source>
</evidence>
<evidence type="ECO:0000256" key="6">
    <source>
        <dbReference type="ARBA" id="ARBA00016919"/>
    </source>
</evidence>
<dbReference type="AlphaFoldDB" id="A0A562W961"/>
<dbReference type="PROSITE" id="PS00793">
    <property type="entry name" value="DHPS_2"/>
    <property type="match status" value="1"/>
</dbReference>
<dbReference type="EC" id="2.5.1.15" evidence="5 12"/>
<evidence type="ECO:0000256" key="11">
    <source>
        <dbReference type="ARBA" id="ARBA00030193"/>
    </source>
</evidence>
<dbReference type="GO" id="GO:0046872">
    <property type="term" value="F:metal ion binding"/>
    <property type="evidence" value="ECO:0007669"/>
    <property type="project" value="UniProtKB-KW"/>
</dbReference>
<sequence>MTLPPLPAGRVWRFGNRCYDLSRRPLVMGILNVTPDSFSDGGRFDSPESAVDRALAMVAEGADIIDIGGESTRPNVSPVSAAAELRRVVPIVEKLAPLVSVPLSIDTYKAVVARETIAVGAEIINDVSGFTFDDDMAGTVASSTAGVVLMHTRGRPTEMQRDTVYTDLVSEVAGCLAELVARTEASGIGRERIVVDPGIGFGKSVAGNLELLRRLGDLTGTGCPLLVGTSRKSFIGTQLGRDVDERLFGTAATVAVSIMNGARIVRVHDVRAMRDVVDMTWAIMGGGEVA</sequence>
<dbReference type="EMBL" id="VLLN01000005">
    <property type="protein sequence ID" value="TWJ26497.1"/>
    <property type="molecule type" value="Genomic_DNA"/>
</dbReference>
<dbReference type="Gene3D" id="3.20.20.20">
    <property type="entry name" value="Dihydropteroate synthase-like"/>
    <property type="match status" value="1"/>
</dbReference>
<dbReference type="PANTHER" id="PTHR20941:SF1">
    <property type="entry name" value="FOLIC ACID SYNTHESIS PROTEIN FOL1"/>
    <property type="match status" value="1"/>
</dbReference>
<evidence type="ECO:0000313" key="15">
    <source>
        <dbReference type="Proteomes" id="UP000319449"/>
    </source>
</evidence>
<dbReference type="InterPro" id="IPR000489">
    <property type="entry name" value="Pterin-binding_dom"/>
</dbReference>
<organism evidence="14 15">
    <name type="scientific">Geobacter argillaceus</name>
    <dbReference type="NCBI Taxonomy" id="345631"/>
    <lineage>
        <taxon>Bacteria</taxon>
        <taxon>Pseudomonadati</taxon>
        <taxon>Thermodesulfobacteriota</taxon>
        <taxon>Desulfuromonadia</taxon>
        <taxon>Geobacterales</taxon>
        <taxon>Geobacteraceae</taxon>
        <taxon>Geobacter</taxon>
    </lineage>
</organism>
<dbReference type="GO" id="GO:0004156">
    <property type="term" value="F:dihydropteroate synthase activity"/>
    <property type="evidence" value="ECO:0007669"/>
    <property type="project" value="UniProtKB-EC"/>
</dbReference>
<gene>
    <name evidence="14" type="ORF">JN12_01205</name>
</gene>
<evidence type="ECO:0000256" key="4">
    <source>
        <dbReference type="ARBA" id="ARBA00009503"/>
    </source>
</evidence>
<dbReference type="UniPathway" id="UPA00077">
    <property type="reaction ID" value="UER00156"/>
</dbReference>
<keyword evidence="15" id="KW-1185">Reference proteome</keyword>
<evidence type="ECO:0000256" key="8">
    <source>
        <dbReference type="ARBA" id="ARBA00022723"/>
    </source>
</evidence>
<evidence type="ECO:0000259" key="13">
    <source>
        <dbReference type="PROSITE" id="PS50972"/>
    </source>
</evidence>
<keyword evidence="9 12" id="KW-0460">Magnesium</keyword>
<evidence type="ECO:0000256" key="1">
    <source>
        <dbReference type="ARBA" id="ARBA00000012"/>
    </source>
</evidence>
<reference evidence="14 15" key="1">
    <citation type="submission" date="2019-07" db="EMBL/GenBank/DDBJ databases">
        <title>Genomic Encyclopedia of Archaeal and Bacterial Type Strains, Phase II (KMG-II): from individual species to whole genera.</title>
        <authorList>
            <person name="Goeker M."/>
        </authorList>
    </citation>
    <scope>NUCLEOTIDE SEQUENCE [LARGE SCALE GENOMIC DNA]</scope>
    <source>
        <strain evidence="14 15">ATCC BAA-1139</strain>
    </source>
</reference>
<dbReference type="FunFam" id="3.20.20.20:FF:000006">
    <property type="entry name" value="Dihydropteroate synthase"/>
    <property type="match status" value="1"/>
</dbReference>
<evidence type="ECO:0000256" key="7">
    <source>
        <dbReference type="ARBA" id="ARBA00022679"/>
    </source>
</evidence>
<comment type="cofactor">
    <cofactor evidence="2 12">
        <name>Mg(2+)</name>
        <dbReference type="ChEBI" id="CHEBI:18420"/>
    </cofactor>
</comment>
<evidence type="ECO:0000256" key="9">
    <source>
        <dbReference type="ARBA" id="ARBA00022842"/>
    </source>
</evidence>
<evidence type="ECO:0000256" key="12">
    <source>
        <dbReference type="RuleBase" id="RU361205"/>
    </source>
</evidence>
<dbReference type="PANTHER" id="PTHR20941">
    <property type="entry name" value="FOLATE SYNTHESIS PROTEINS"/>
    <property type="match status" value="1"/>
</dbReference>
<feature type="domain" description="Pterin-binding" evidence="13">
    <location>
        <begin position="25"/>
        <end position="278"/>
    </location>
</feature>
<dbReference type="RefSeq" id="WP_145019702.1">
    <property type="nucleotide sequence ID" value="NZ_VLLN01000005.1"/>
</dbReference>
<keyword evidence="7 12" id="KW-0808">Transferase</keyword>